<dbReference type="EMBL" id="CM042049">
    <property type="protein sequence ID" value="KAI3746795.1"/>
    <property type="molecule type" value="Genomic_DNA"/>
</dbReference>
<reference evidence="2" key="1">
    <citation type="journal article" date="2022" name="Mol. Ecol. Resour.">
        <title>The genomes of chicory, endive, great burdock and yacon provide insights into Asteraceae palaeo-polyploidization history and plant inulin production.</title>
        <authorList>
            <person name="Fan W."/>
            <person name="Wang S."/>
            <person name="Wang H."/>
            <person name="Wang A."/>
            <person name="Jiang F."/>
            <person name="Liu H."/>
            <person name="Zhao H."/>
            <person name="Xu D."/>
            <person name="Zhang Y."/>
        </authorList>
    </citation>
    <scope>NUCLEOTIDE SEQUENCE [LARGE SCALE GENOMIC DNA]</scope>
    <source>
        <strain evidence="2">cv. Niubang</strain>
    </source>
</reference>
<dbReference type="Proteomes" id="UP001055879">
    <property type="component" value="Linkage Group LG03"/>
</dbReference>
<comment type="caution">
    <text evidence="1">The sequence shown here is derived from an EMBL/GenBank/DDBJ whole genome shotgun (WGS) entry which is preliminary data.</text>
</comment>
<name>A0ACB9DJX7_ARCLA</name>
<organism evidence="1 2">
    <name type="scientific">Arctium lappa</name>
    <name type="common">Greater burdock</name>
    <name type="synonym">Lappa major</name>
    <dbReference type="NCBI Taxonomy" id="4217"/>
    <lineage>
        <taxon>Eukaryota</taxon>
        <taxon>Viridiplantae</taxon>
        <taxon>Streptophyta</taxon>
        <taxon>Embryophyta</taxon>
        <taxon>Tracheophyta</taxon>
        <taxon>Spermatophyta</taxon>
        <taxon>Magnoliopsida</taxon>
        <taxon>eudicotyledons</taxon>
        <taxon>Gunneridae</taxon>
        <taxon>Pentapetalae</taxon>
        <taxon>asterids</taxon>
        <taxon>campanulids</taxon>
        <taxon>Asterales</taxon>
        <taxon>Asteraceae</taxon>
        <taxon>Carduoideae</taxon>
        <taxon>Cardueae</taxon>
        <taxon>Arctiinae</taxon>
        <taxon>Arctium</taxon>
    </lineage>
</organism>
<gene>
    <name evidence="1" type="ORF">L6452_09235</name>
</gene>
<evidence type="ECO:0000313" key="1">
    <source>
        <dbReference type="EMBL" id="KAI3746795.1"/>
    </source>
</evidence>
<reference evidence="1 2" key="2">
    <citation type="journal article" date="2022" name="Mol. Ecol. Resour.">
        <title>The genomes of chicory, endive, great burdock and yacon provide insights into Asteraceae paleo-polyploidization history and plant inulin production.</title>
        <authorList>
            <person name="Fan W."/>
            <person name="Wang S."/>
            <person name="Wang H."/>
            <person name="Wang A."/>
            <person name="Jiang F."/>
            <person name="Liu H."/>
            <person name="Zhao H."/>
            <person name="Xu D."/>
            <person name="Zhang Y."/>
        </authorList>
    </citation>
    <scope>NUCLEOTIDE SEQUENCE [LARGE SCALE GENOMIC DNA]</scope>
    <source>
        <strain evidence="2">cv. Niubang</strain>
    </source>
</reference>
<keyword evidence="2" id="KW-1185">Reference proteome</keyword>
<proteinExistence type="predicted"/>
<protein>
    <submittedName>
        <fullName evidence="1">Uncharacterized protein</fullName>
    </submittedName>
</protein>
<accession>A0ACB9DJX7</accession>
<sequence>MVVLSRSWQREWGESSAASISLSVTGDRRRFSELALLACSVVIAPLIEIPFAPVSFGDPLKSNQEPLKEAGTFRIRANKAIHAPGASHLAIEGQSYASVKKISSHRCSTELN</sequence>
<evidence type="ECO:0000313" key="2">
    <source>
        <dbReference type="Proteomes" id="UP001055879"/>
    </source>
</evidence>